<feature type="binding site" evidence="6">
    <location>
        <position position="121"/>
    </location>
    <ligand>
        <name>Zn(2+)</name>
        <dbReference type="ChEBI" id="CHEBI:29105"/>
    </ligand>
</feature>
<sequence>MKTIIENVRFFQDGTMVFGDLHLENGYVERIDYKTPRGLSDLAIPGFIDIHTHGFHMISCEETDPKMLQELSLEYVKRGTTSFCATLRCKSLNDYAKQLDIYKEAFKDFRGGARYLGAHLEGPYLSDNMIMSEHGEKTQEIDLAELEKFLVKYHEDIKIMTIAPELKYAMEAIHMLHMYGIIVSLGHTNASYACVKEALENGATHVTHLCNRMPEINHKQSTMMDAIFTSNCLCELILDGTHIKDAMLEWLMPLLGSKRILAVSGSGRYAGWKYPNGLTLHDHEVLKDKCVYKDGILYESTIDMLDAFRYLYDKFPLQECIEMCGGSVAKEFKCYTQTIGLGKKVDLVVLSHDLKIRDVIMDGRSVL</sequence>
<evidence type="ECO:0000259" key="7">
    <source>
        <dbReference type="Pfam" id="PF01979"/>
    </source>
</evidence>
<protein>
    <submittedName>
        <fullName evidence="8">N-acetylglucosamine-6-phosphate deacetylase</fullName>
    </submittedName>
</protein>
<dbReference type="PIRSF" id="PIRSF038994">
    <property type="entry name" value="NagA"/>
    <property type="match status" value="1"/>
</dbReference>
<evidence type="ECO:0000256" key="3">
    <source>
        <dbReference type="ARBA" id="ARBA00022801"/>
    </source>
</evidence>
<dbReference type="SUPFAM" id="SSF51556">
    <property type="entry name" value="Metallo-dependent hydrolases"/>
    <property type="match status" value="1"/>
</dbReference>
<dbReference type="GO" id="GO:0006046">
    <property type="term" value="P:N-acetylglucosamine catabolic process"/>
    <property type="evidence" value="ECO:0007669"/>
    <property type="project" value="TreeGrafter"/>
</dbReference>
<dbReference type="GO" id="GO:0008448">
    <property type="term" value="F:N-acetylglucosamine-6-phosphate deacetylase activity"/>
    <property type="evidence" value="ECO:0007669"/>
    <property type="project" value="InterPro"/>
</dbReference>
<dbReference type="PANTHER" id="PTHR11113:SF14">
    <property type="entry name" value="N-ACETYLGLUCOSAMINE-6-PHOSPHATE DEACETYLASE"/>
    <property type="match status" value="1"/>
</dbReference>
<comment type="similarity">
    <text evidence="1 5">Belongs to the metallo-dependent hydrolases superfamily. NagA family.</text>
</comment>
<evidence type="ECO:0000313" key="8">
    <source>
        <dbReference type="EMBL" id="BBK23048.1"/>
    </source>
</evidence>
<evidence type="ECO:0000313" key="9">
    <source>
        <dbReference type="Proteomes" id="UP000464754"/>
    </source>
</evidence>
<dbReference type="Proteomes" id="UP000464754">
    <property type="component" value="Chromosome"/>
</dbReference>
<dbReference type="PANTHER" id="PTHR11113">
    <property type="entry name" value="N-ACETYLGLUCOSAMINE-6-PHOSPHATE DEACETYLASE"/>
    <property type="match status" value="1"/>
</dbReference>
<comment type="cofactor">
    <cofactor evidence="6">
        <name>a divalent metal cation</name>
        <dbReference type="ChEBI" id="CHEBI:60240"/>
    </cofactor>
    <text evidence="6">Binds 1 divalent metal cation per subunit.</text>
</comment>
<dbReference type="RefSeq" id="WP_163052160.1">
    <property type="nucleotide sequence ID" value="NZ_AP019695.1"/>
</dbReference>
<keyword evidence="2 6" id="KW-0479">Metal-binding</keyword>
<name>A0A6N4TJP8_9FIRM</name>
<dbReference type="InterPro" id="IPR032466">
    <property type="entry name" value="Metal_Hydrolase"/>
</dbReference>
<evidence type="ECO:0000256" key="1">
    <source>
        <dbReference type="ARBA" id="ARBA00010716"/>
    </source>
</evidence>
<gene>
    <name evidence="8" type="ORF">Aargi30884_19510</name>
</gene>
<evidence type="ECO:0000256" key="6">
    <source>
        <dbReference type="PIRSR" id="PIRSR038994-3"/>
    </source>
</evidence>
<feature type="binding site" evidence="6">
    <location>
        <position position="187"/>
    </location>
    <ligand>
        <name>Zn(2+)</name>
        <dbReference type="ChEBI" id="CHEBI:29105"/>
    </ligand>
</feature>
<dbReference type="InterPro" id="IPR003764">
    <property type="entry name" value="GlcNAc_6-P_deAcase"/>
</dbReference>
<dbReference type="AlphaFoldDB" id="A0A6N4TJP8"/>
<dbReference type="EMBL" id="AP019695">
    <property type="protein sequence ID" value="BBK23048.1"/>
    <property type="molecule type" value="Genomic_DNA"/>
</dbReference>
<evidence type="ECO:0000256" key="4">
    <source>
        <dbReference type="ARBA" id="ARBA00023277"/>
    </source>
</evidence>
<feature type="binding site" evidence="6">
    <location>
        <position position="208"/>
    </location>
    <ligand>
        <name>Zn(2+)</name>
        <dbReference type="ChEBI" id="CHEBI:29105"/>
    </ligand>
</feature>
<accession>A0A6N4TJP8</accession>
<proteinExistence type="inferred from homology"/>
<evidence type="ECO:0000256" key="5">
    <source>
        <dbReference type="PIRNR" id="PIRNR038994"/>
    </source>
</evidence>
<feature type="domain" description="Amidohydrolase-related" evidence="7">
    <location>
        <begin position="43"/>
        <end position="366"/>
    </location>
</feature>
<keyword evidence="9" id="KW-1185">Reference proteome</keyword>
<dbReference type="InterPro" id="IPR011059">
    <property type="entry name" value="Metal-dep_hydrolase_composite"/>
</dbReference>
<dbReference type="KEGG" id="aarg:Aargi30884_19510"/>
<keyword evidence="3 5" id="KW-0378">Hydrolase</keyword>
<dbReference type="Gene3D" id="3.20.20.140">
    <property type="entry name" value="Metal-dependent hydrolases"/>
    <property type="match status" value="1"/>
</dbReference>
<reference evidence="9" key="1">
    <citation type="submission" date="2019-05" db="EMBL/GenBank/DDBJ databases">
        <title>Complete genome sequencing of Absiella argi strain JCM 30884.</title>
        <authorList>
            <person name="Sakamoto M."/>
            <person name="Murakami T."/>
            <person name="Mori H."/>
        </authorList>
    </citation>
    <scope>NUCLEOTIDE SEQUENCE [LARGE SCALE GENOMIC DNA]</scope>
    <source>
        <strain evidence="9">JCM 30884</strain>
    </source>
</reference>
<evidence type="ECO:0000256" key="2">
    <source>
        <dbReference type="ARBA" id="ARBA00022723"/>
    </source>
</evidence>
<dbReference type="Gene3D" id="2.30.40.10">
    <property type="entry name" value="Urease, subunit C, domain 1"/>
    <property type="match status" value="1"/>
</dbReference>
<dbReference type="InterPro" id="IPR006680">
    <property type="entry name" value="Amidohydro-rel"/>
</dbReference>
<organism evidence="8 9">
    <name type="scientific">Amedibacterium intestinale</name>
    <dbReference type="NCBI Taxonomy" id="2583452"/>
    <lineage>
        <taxon>Bacteria</taxon>
        <taxon>Bacillati</taxon>
        <taxon>Bacillota</taxon>
        <taxon>Erysipelotrichia</taxon>
        <taxon>Erysipelotrichales</taxon>
        <taxon>Erysipelotrichaceae</taxon>
        <taxon>Amedibacterium</taxon>
    </lineage>
</organism>
<dbReference type="GO" id="GO:0046872">
    <property type="term" value="F:metal ion binding"/>
    <property type="evidence" value="ECO:0007669"/>
    <property type="project" value="UniProtKB-KW"/>
</dbReference>
<dbReference type="Pfam" id="PF01979">
    <property type="entry name" value="Amidohydro_1"/>
    <property type="match status" value="1"/>
</dbReference>
<keyword evidence="4 5" id="KW-0119">Carbohydrate metabolism</keyword>